<evidence type="ECO:0000256" key="2">
    <source>
        <dbReference type="ARBA" id="ARBA00005692"/>
    </source>
</evidence>
<feature type="transmembrane region" description="Helical" evidence="6">
    <location>
        <begin position="74"/>
        <end position="96"/>
    </location>
</feature>
<evidence type="ECO:0000256" key="5">
    <source>
        <dbReference type="ARBA" id="ARBA00023136"/>
    </source>
</evidence>
<keyword evidence="4 6" id="KW-1133">Transmembrane helix</keyword>
<dbReference type="InterPro" id="IPR051119">
    <property type="entry name" value="Nematode_SR-like"/>
</dbReference>
<comment type="subcellular location">
    <subcellularLocation>
        <location evidence="1">Membrane</location>
        <topology evidence="1">Multi-pass membrane protein</topology>
    </subcellularLocation>
</comment>
<evidence type="ECO:0000313" key="8">
    <source>
        <dbReference type="Proteomes" id="UP000005239"/>
    </source>
</evidence>
<keyword evidence="3 6" id="KW-0812">Transmembrane</keyword>
<dbReference type="GO" id="GO:0004888">
    <property type="term" value="F:transmembrane signaling receptor activity"/>
    <property type="evidence" value="ECO:0007669"/>
    <property type="project" value="InterPro"/>
</dbReference>
<reference evidence="7" key="2">
    <citation type="submission" date="2022-06" db="UniProtKB">
        <authorList>
            <consortium name="EnsemblMetazoa"/>
        </authorList>
    </citation>
    <scope>IDENTIFICATION</scope>
    <source>
        <strain evidence="7">PS312</strain>
    </source>
</reference>
<feature type="transmembrane region" description="Helical" evidence="6">
    <location>
        <begin position="190"/>
        <end position="211"/>
    </location>
</feature>
<evidence type="ECO:0000256" key="6">
    <source>
        <dbReference type="RuleBase" id="RU280813"/>
    </source>
</evidence>
<evidence type="ECO:0000256" key="3">
    <source>
        <dbReference type="ARBA" id="ARBA00022692"/>
    </source>
</evidence>
<accession>A0A2A6D2K9</accession>
<feature type="transmembrane region" description="Helical" evidence="6">
    <location>
        <begin position="41"/>
        <end position="62"/>
    </location>
</feature>
<dbReference type="EnsemblMetazoa" id="PPA20890.1">
    <property type="protein sequence ID" value="PPA20890.1"/>
    <property type="gene ID" value="WBGene00110444"/>
</dbReference>
<keyword evidence="5 6" id="KW-0472">Membrane</keyword>
<name>A0A2A6D2K9_PRIPA</name>
<dbReference type="PANTHER" id="PTHR31627">
    <property type="entry name" value="SERPENTINE RECEPTOR CLASS GAMMA-RELATED"/>
    <property type="match status" value="1"/>
</dbReference>
<evidence type="ECO:0000256" key="1">
    <source>
        <dbReference type="ARBA" id="ARBA00004141"/>
    </source>
</evidence>
<feature type="transmembrane region" description="Helical" evidence="6">
    <location>
        <begin position="231"/>
        <end position="250"/>
    </location>
</feature>
<sequence>MISSDLAVIGYAVYILPLIVLYILELIVIVNYRKQTFSSSFFKIFAVLAVVNVSSCVLGSFVFRLNLYSIVNGFYANLMSTSTWLTVAYVYVFVFMKYGYGSYYLNCLSESLGALLAFNRFTALFFPLQHDQACMWHWRMLSACVLLCCLISIAPIWFLLDNTTTFVQYTEYGTDFYVVRAISPTLQGSIWFNMAMVTLCCTGLSTVMYLACAVRLCTSLGTRNRTAELNLFLAGFFAMLCSLPHMIAMARQAYLEKSTFAFIGVVLLESDHWTREWHVRP</sequence>
<gene>
    <name evidence="7" type="primary">WBGene00110444</name>
</gene>
<feature type="transmembrane region" description="Helical" evidence="6">
    <location>
        <begin position="138"/>
        <end position="160"/>
    </location>
</feature>
<organism evidence="7 8">
    <name type="scientific">Pristionchus pacificus</name>
    <name type="common">Parasitic nematode worm</name>
    <dbReference type="NCBI Taxonomy" id="54126"/>
    <lineage>
        <taxon>Eukaryota</taxon>
        <taxon>Metazoa</taxon>
        <taxon>Ecdysozoa</taxon>
        <taxon>Nematoda</taxon>
        <taxon>Chromadorea</taxon>
        <taxon>Rhabditida</taxon>
        <taxon>Rhabditina</taxon>
        <taxon>Diplogasteromorpha</taxon>
        <taxon>Diplogasteroidea</taxon>
        <taxon>Neodiplogasteridae</taxon>
        <taxon>Pristionchus</taxon>
    </lineage>
</organism>
<dbReference type="Gene3D" id="1.20.1070.10">
    <property type="entry name" value="Rhodopsin 7-helix transmembrane proteins"/>
    <property type="match status" value="1"/>
</dbReference>
<dbReference type="OrthoDB" id="5864862at2759"/>
<dbReference type="PANTHER" id="PTHR31627:SF42">
    <property type="entry name" value="G_PROTEIN_RECEP_F1_2 DOMAIN-CONTAINING PROTEIN-RELATED"/>
    <property type="match status" value="1"/>
</dbReference>
<accession>A0A8R1YDP5</accession>
<protein>
    <recommendedName>
        <fullName evidence="6">Serpentine receptor class gamma</fullName>
    </recommendedName>
</protein>
<dbReference type="GO" id="GO:0016020">
    <property type="term" value="C:membrane"/>
    <property type="evidence" value="ECO:0007669"/>
    <property type="project" value="UniProtKB-SubCell"/>
</dbReference>
<evidence type="ECO:0000313" key="7">
    <source>
        <dbReference type="EnsemblMetazoa" id="PPA20890.1"/>
    </source>
</evidence>
<dbReference type="InterPro" id="IPR000609">
    <property type="entry name" value="7TM_GPCR_serpentine_rcpt_Srg"/>
</dbReference>
<dbReference type="GO" id="GO:0007606">
    <property type="term" value="P:sensory perception of chemical stimulus"/>
    <property type="evidence" value="ECO:0007669"/>
    <property type="project" value="UniProtKB-UniRule"/>
</dbReference>
<dbReference type="Pfam" id="PF02118">
    <property type="entry name" value="Srg"/>
    <property type="match status" value="1"/>
</dbReference>
<keyword evidence="8" id="KW-1185">Reference proteome</keyword>
<comment type="similarity">
    <text evidence="2 6">Belongs to the nematode receptor-like protein srg family.</text>
</comment>
<proteinExistence type="inferred from homology"/>
<evidence type="ECO:0000256" key="4">
    <source>
        <dbReference type="ARBA" id="ARBA00022989"/>
    </source>
</evidence>
<comment type="caution">
    <text evidence="6">Lacks conserved residue(s) required for the propagation of feature annotation.</text>
</comment>
<feature type="transmembrane region" description="Helical" evidence="6">
    <location>
        <begin position="6"/>
        <end position="29"/>
    </location>
</feature>
<reference evidence="8" key="1">
    <citation type="journal article" date="2008" name="Nat. Genet.">
        <title>The Pristionchus pacificus genome provides a unique perspective on nematode lifestyle and parasitism.</title>
        <authorList>
            <person name="Dieterich C."/>
            <person name="Clifton S.W."/>
            <person name="Schuster L.N."/>
            <person name="Chinwalla A."/>
            <person name="Delehaunty K."/>
            <person name="Dinkelacker I."/>
            <person name="Fulton L."/>
            <person name="Fulton R."/>
            <person name="Godfrey J."/>
            <person name="Minx P."/>
            <person name="Mitreva M."/>
            <person name="Roeseler W."/>
            <person name="Tian H."/>
            <person name="Witte H."/>
            <person name="Yang S.P."/>
            <person name="Wilson R.K."/>
            <person name="Sommer R.J."/>
        </authorList>
    </citation>
    <scope>NUCLEOTIDE SEQUENCE [LARGE SCALE GENOMIC DNA]</scope>
    <source>
        <strain evidence="8">PS312</strain>
    </source>
</reference>
<dbReference type="Proteomes" id="UP000005239">
    <property type="component" value="Unassembled WGS sequence"/>
</dbReference>
<dbReference type="AlphaFoldDB" id="A0A2A6D2K9"/>